<feature type="transmembrane region" description="Helical" evidence="15">
    <location>
        <begin position="107"/>
        <end position="125"/>
    </location>
</feature>
<feature type="transmembrane region" description="Helical" evidence="15">
    <location>
        <begin position="189"/>
        <end position="210"/>
    </location>
</feature>
<keyword evidence="5" id="KW-0964">Secreted</keyword>
<keyword evidence="6" id="KW-0325">Glycoprotein</keyword>
<keyword evidence="9 15" id="KW-1133">Transmembrane helix</keyword>
<dbReference type="EMBL" id="JAPEVA010000043">
    <property type="protein sequence ID" value="KAJ4404388.1"/>
    <property type="molecule type" value="Genomic_DNA"/>
</dbReference>
<evidence type="ECO:0000256" key="13">
    <source>
        <dbReference type="ARBA" id="ARBA00038359"/>
    </source>
</evidence>
<evidence type="ECO:0000256" key="9">
    <source>
        <dbReference type="ARBA" id="ARBA00022989"/>
    </source>
</evidence>
<organism evidence="18 19">
    <name type="scientific">Didymella pomorum</name>
    <dbReference type="NCBI Taxonomy" id="749634"/>
    <lineage>
        <taxon>Eukaryota</taxon>
        <taxon>Fungi</taxon>
        <taxon>Dikarya</taxon>
        <taxon>Ascomycota</taxon>
        <taxon>Pezizomycotina</taxon>
        <taxon>Dothideomycetes</taxon>
        <taxon>Pleosporomycetidae</taxon>
        <taxon>Pleosporales</taxon>
        <taxon>Pleosporineae</taxon>
        <taxon>Didymellaceae</taxon>
        <taxon>Didymella</taxon>
    </lineage>
</organism>
<evidence type="ECO:0000256" key="5">
    <source>
        <dbReference type="ARBA" id="ARBA00022525"/>
    </source>
</evidence>
<sequence length="537" mass="59168">MRFSQLVLLCLASVTLGLAQSTGQSGGLAAAVAQLSPCAQKCLGAAIQESSCGATNVTCICTNAPLQDNVQTCLLSACTLKEALVTKNVTAATCHAPPRNRSEMSRIANIVLSVVSVACGLTRIIYKAIYSMAELGWDDYTIIMTLLAGVPSVIIIDRGLLPNGLGQDVWTIAFDRITAFVRWLYVAEILYFFQMTLLKLTLLFFFLRIFPKKIIRNLLKGTIAFTILYGLTFVVVAIFQCHPISHYWNNWDKEHNDGQCVNVNALAWSNAIISIVLDIWMLILPLYEVFRLQLSWRKKMSVAVMFLVGTFVTVVSCLRLQSLVGFAASANPTWDQVDVVNWSNIEINVGIICACLPTIRVILVRAFPSIMGTTKGSSQAYHAKYGYGNGSRGLGNTAGSKVGQMSGRGVNEITYTRTIEIRHADNNDEVELMHMDEFGKQSPTSKTKSSSTSVVLRLPVGEVRPNRSSFILSLLYLAVRKDVLSRILHNLAVIAREFPRRYPGLKILVELLETAALGLWDGKIVPDDTKKFDPAQM</sequence>
<keyword evidence="11 14" id="KW-1015">Disulfide bond</keyword>
<feature type="transmembrane region" description="Helical" evidence="15">
    <location>
        <begin position="302"/>
        <end position="327"/>
    </location>
</feature>
<feature type="chain" id="PRO_5040744445" description="CFEM domain-containing protein" evidence="16">
    <location>
        <begin position="20"/>
        <end position="537"/>
    </location>
</feature>
<comment type="caution">
    <text evidence="14">Lacks conserved residue(s) required for the propagation of feature annotation.</text>
</comment>
<dbReference type="PANTHER" id="PTHR33048">
    <property type="entry name" value="PTH11-LIKE INTEGRAL MEMBRANE PROTEIN (AFU_ORTHOLOGUE AFUA_5G11245)"/>
    <property type="match status" value="1"/>
</dbReference>
<dbReference type="SMART" id="SM00747">
    <property type="entry name" value="CFEM"/>
    <property type="match status" value="1"/>
</dbReference>
<dbReference type="InterPro" id="IPR008427">
    <property type="entry name" value="Extracellular_membr_CFEM_dom"/>
</dbReference>
<keyword evidence="8 16" id="KW-0732">Signal</keyword>
<feature type="transmembrane region" description="Helical" evidence="15">
    <location>
        <begin position="265"/>
        <end position="290"/>
    </location>
</feature>
<comment type="similarity">
    <text evidence="13">Belongs to the SAT4 family.</text>
</comment>
<feature type="disulfide bond" evidence="14">
    <location>
        <begin position="38"/>
        <end position="78"/>
    </location>
</feature>
<evidence type="ECO:0000313" key="19">
    <source>
        <dbReference type="Proteomes" id="UP001140510"/>
    </source>
</evidence>
<feature type="domain" description="CFEM" evidence="17">
    <location>
        <begin position="10"/>
        <end position="121"/>
    </location>
</feature>
<reference evidence="18" key="1">
    <citation type="submission" date="2022-10" db="EMBL/GenBank/DDBJ databases">
        <title>Tapping the CABI collections for fungal endophytes: first genome assemblies for Collariella, Neodidymelliopsis, Ascochyta clinopodiicola, Didymella pomorum, Didymosphaeria variabile, Neocosmospora piperis and Neocucurbitaria cava.</title>
        <authorList>
            <person name="Hill R."/>
        </authorList>
    </citation>
    <scope>NUCLEOTIDE SEQUENCE</scope>
    <source>
        <strain evidence="18">IMI 355091</strain>
    </source>
</reference>
<comment type="similarity">
    <text evidence="4">Belongs to the RBT5 family.</text>
</comment>
<keyword evidence="7 15" id="KW-0812">Transmembrane</keyword>
<evidence type="ECO:0000256" key="7">
    <source>
        <dbReference type="ARBA" id="ARBA00022692"/>
    </source>
</evidence>
<protein>
    <recommendedName>
        <fullName evidence="17">CFEM domain-containing protein</fullName>
    </recommendedName>
</protein>
<dbReference type="InterPro" id="IPR052337">
    <property type="entry name" value="SAT4-like"/>
</dbReference>
<gene>
    <name evidence="18" type="ORF">N0V91_005909</name>
</gene>
<evidence type="ECO:0000256" key="4">
    <source>
        <dbReference type="ARBA" id="ARBA00010031"/>
    </source>
</evidence>
<evidence type="ECO:0000256" key="15">
    <source>
        <dbReference type="SAM" id="Phobius"/>
    </source>
</evidence>
<feature type="disulfide bond" evidence="14">
    <location>
        <begin position="52"/>
        <end position="59"/>
    </location>
</feature>
<dbReference type="GO" id="GO:0005576">
    <property type="term" value="C:extracellular region"/>
    <property type="evidence" value="ECO:0007669"/>
    <property type="project" value="UniProtKB-SubCell"/>
</dbReference>
<name>A0A9W8ZEC2_9PLEO</name>
<dbReference type="OrthoDB" id="2496787at2759"/>
<evidence type="ECO:0000256" key="11">
    <source>
        <dbReference type="ARBA" id="ARBA00023157"/>
    </source>
</evidence>
<feature type="transmembrane region" description="Helical" evidence="15">
    <location>
        <begin position="222"/>
        <end position="245"/>
    </location>
</feature>
<evidence type="ECO:0000256" key="1">
    <source>
        <dbReference type="ARBA" id="ARBA00004141"/>
    </source>
</evidence>
<evidence type="ECO:0000256" key="12">
    <source>
        <dbReference type="ARBA" id="ARBA00023288"/>
    </source>
</evidence>
<dbReference type="Pfam" id="PF05730">
    <property type="entry name" value="CFEM"/>
    <property type="match status" value="1"/>
</dbReference>
<accession>A0A9W8ZEC2</accession>
<dbReference type="GO" id="GO:0098552">
    <property type="term" value="C:side of membrane"/>
    <property type="evidence" value="ECO:0007669"/>
    <property type="project" value="UniProtKB-KW"/>
</dbReference>
<keyword evidence="6" id="KW-0336">GPI-anchor</keyword>
<evidence type="ECO:0000256" key="10">
    <source>
        <dbReference type="ARBA" id="ARBA00023136"/>
    </source>
</evidence>
<feature type="transmembrane region" description="Helical" evidence="15">
    <location>
        <begin position="347"/>
        <end position="367"/>
    </location>
</feature>
<dbReference type="AlphaFoldDB" id="A0A9W8ZEC2"/>
<dbReference type="Proteomes" id="UP001140510">
    <property type="component" value="Unassembled WGS sequence"/>
</dbReference>
<dbReference type="PROSITE" id="PS52012">
    <property type="entry name" value="CFEM"/>
    <property type="match status" value="1"/>
</dbReference>
<feature type="disulfide bond" evidence="14">
    <location>
        <begin position="61"/>
        <end position="94"/>
    </location>
</feature>
<evidence type="ECO:0000256" key="8">
    <source>
        <dbReference type="ARBA" id="ARBA00022729"/>
    </source>
</evidence>
<evidence type="ECO:0000256" key="14">
    <source>
        <dbReference type="PROSITE-ProRule" id="PRU01356"/>
    </source>
</evidence>
<keyword evidence="19" id="KW-1185">Reference proteome</keyword>
<evidence type="ECO:0000256" key="6">
    <source>
        <dbReference type="ARBA" id="ARBA00022622"/>
    </source>
</evidence>
<evidence type="ECO:0000313" key="18">
    <source>
        <dbReference type="EMBL" id="KAJ4404388.1"/>
    </source>
</evidence>
<comment type="caution">
    <text evidence="18">The sequence shown here is derived from an EMBL/GenBank/DDBJ whole genome shotgun (WGS) entry which is preliminary data.</text>
</comment>
<dbReference type="PANTHER" id="PTHR33048:SF143">
    <property type="entry name" value="EXTRACELLULAR MEMBRANE PROTEIN CFEM DOMAIN-CONTAINING PROTEIN-RELATED"/>
    <property type="match status" value="1"/>
</dbReference>
<keyword evidence="10 15" id="KW-0472">Membrane</keyword>
<keyword evidence="12" id="KW-0449">Lipoprotein</keyword>
<proteinExistence type="inferred from homology"/>
<feature type="disulfide bond" evidence="14">
    <location>
        <begin position="42"/>
        <end position="73"/>
    </location>
</feature>
<evidence type="ECO:0000256" key="16">
    <source>
        <dbReference type="SAM" id="SignalP"/>
    </source>
</evidence>
<evidence type="ECO:0000256" key="2">
    <source>
        <dbReference type="ARBA" id="ARBA00004589"/>
    </source>
</evidence>
<evidence type="ECO:0000256" key="3">
    <source>
        <dbReference type="ARBA" id="ARBA00004613"/>
    </source>
</evidence>
<feature type="signal peptide" evidence="16">
    <location>
        <begin position="1"/>
        <end position="19"/>
    </location>
</feature>
<evidence type="ECO:0000259" key="17">
    <source>
        <dbReference type="PROSITE" id="PS52012"/>
    </source>
</evidence>
<dbReference type="InterPro" id="IPR049326">
    <property type="entry name" value="Rhodopsin_dom_fungi"/>
</dbReference>
<dbReference type="Pfam" id="PF20684">
    <property type="entry name" value="Fung_rhodopsin"/>
    <property type="match status" value="1"/>
</dbReference>
<comment type="subcellular location">
    <subcellularLocation>
        <location evidence="2">Membrane</location>
        <topology evidence="2">Lipid-anchor</topology>
        <topology evidence="2">GPI-anchor</topology>
    </subcellularLocation>
    <subcellularLocation>
        <location evidence="1">Membrane</location>
        <topology evidence="1">Multi-pass membrane protein</topology>
    </subcellularLocation>
    <subcellularLocation>
        <location evidence="3">Secreted</location>
    </subcellularLocation>
</comment>